<organism evidence="2 3">
    <name type="scientific">Acidithiobacillus marinus</name>
    <dbReference type="NCBI Taxonomy" id="187490"/>
    <lineage>
        <taxon>Bacteria</taxon>
        <taxon>Pseudomonadati</taxon>
        <taxon>Pseudomonadota</taxon>
        <taxon>Acidithiobacillia</taxon>
        <taxon>Acidithiobacillales</taxon>
        <taxon>Acidithiobacillaceae</taxon>
        <taxon>Acidithiobacillus</taxon>
    </lineage>
</organism>
<comment type="caution">
    <text evidence="2">The sequence shown here is derived from an EMBL/GenBank/DDBJ whole genome shotgun (WGS) entry which is preliminary data.</text>
</comment>
<dbReference type="Proteomes" id="UP000234329">
    <property type="component" value="Unassembled WGS sequence"/>
</dbReference>
<accession>A0A2I1DKN8</accession>
<reference evidence="2 3" key="1">
    <citation type="submission" date="2017-03" db="EMBL/GenBank/DDBJ databases">
        <title>Draft genime sequence of the acidophilic sulfur-oxidizing bacterium Acidithiobacillus sp. SH, isolated from seawater.</title>
        <authorList>
            <person name="Sharmin S."/>
            <person name="Tokuhisa M."/>
            <person name="Kanao T."/>
            <person name="Kamimura K."/>
        </authorList>
    </citation>
    <scope>NUCLEOTIDE SEQUENCE [LARGE SCALE GENOMIC DNA]</scope>
    <source>
        <strain evidence="2 3">SH</strain>
    </source>
</reference>
<dbReference type="EMBL" id="MXAV01000036">
    <property type="protein sequence ID" value="PKY10452.1"/>
    <property type="molecule type" value="Genomic_DNA"/>
</dbReference>
<evidence type="ECO:0000313" key="3">
    <source>
        <dbReference type="Proteomes" id="UP000234329"/>
    </source>
</evidence>
<gene>
    <name evidence="2" type="ORF">B1757_10180</name>
</gene>
<feature type="domain" description="GmrSD restriction endonucleases N-terminal" evidence="1">
    <location>
        <begin position="16"/>
        <end position="228"/>
    </location>
</feature>
<dbReference type="InterPro" id="IPR004919">
    <property type="entry name" value="GmrSD_N"/>
</dbReference>
<name>A0A2I1DKN8_9PROT</name>
<protein>
    <recommendedName>
        <fullName evidence="1">GmrSD restriction endonucleases N-terminal domain-containing protein</fullName>
    </recommendedName>
</protein>
<sequence>MKEKSIMHALTTLRALMSDKEIHVPSYQRAYSWDTPIKKYGNDHTQTDEFLTDLETYSNARQHTPYHFGTFLFEKNGQVLKVIDGQQRLTTIVMFLSALFSRLESIRTWSEAEKACYGDMLRQGELIRFSTVDRDQQIFIDYVIKQSNCDHTRLETESAWRIVRAFDYFKQQLADKSEAYLVKMLSVVSGATCVVHLVHQKSDAMQMFILQNARGKPPLNVELVKTLFMHHVNTPGSASDEQDALSEKVRQCFEKIHHLSWLAEYGTSADDILLIALQVYTHALWVCLDPLAQVKRLLHKDRSNDFVANFSGLLSSTCDLLENFFGEWSFQNADIHSLVSLGDINMALPFVLKAYLYGLPLAEIGQLSRALESIILRDKLIGEGDLHVVLGDVFSRFTKADNDLSPIITQIDWMKTADHSLFGSWSNSKLHELLQHWSPDEHLATFLLWKYEMLLEQQINGSSRHLWAKLGEFELDYIGHPCITEQDDYAHDSEYVVRGTTLGNMMLCSKSDRCELGKTPVAQKLPGYIHNEQQKEVKRLVAENAAWSGALMGQRNDTIITHIISAL</sequence>
<proteinExistence type="predicted"/>
<dbReference type="InParanoid" id="A0A2I1DKN8"/>
<evidence type="ECO:0000313" key="2">
    <source>
        <dbReference type="EMBL" id="PKY10452.1"/>
    </source>
</evidence>
<dbReference type="PANTHER" id="PTHR35149:SF1">
    <property type="entry name" value="DUF5655 DOMAIN-CONTAINING PROTEIN"/>
    <property type="match status" value="1"/>
</dbReference>
<dbReference type="OrthoDB" id="3654724at2"/>
<evidence type="ECO:0000259" key="1">
    <source>
        <dbReference type="Pfam" id="PF03235"/>
    </source>
</evidence>
<keyword evidence="3" id="KW-1185">Reference proteome</keyword>
<dbReference type="Pfam" id="PF03235">
    <property type="entry name" value="GmrSD_N"/>
    <property type="match status" value="1"/>
</dbReference>
<dbReference type="PANTHER" id="PTHR35149">
    <property type="entry name" value="SLL5132 PROTEIN"/>
    <property type="match status" value="1"/>
</dbReference>
<dbReference type="AlphaFoldDB" id="A0A2I1DKN8"/>